<dbReference type="Gene3D" id="3.90.105.10">
    <property type="entry name" value="Molybdopterin biosynthesis moea protein, domain 2"/>
    <property type="match status" value="1"/>
</dbReference>
<dbReference type="FunFam" id="3.40.980.10:FF:000011">
    <property type="entry name" value="Molybdopterin molybdenumtransferase"/>
    <property type="match status" value="1"/>
</dbReference>
<evidence type="ECO:0000259" key="7">
    <source>
        <dbReference type="SMART" id="SM00852"/>
    </source>
</evidence>
<dbReference type="SMART" id="SM00852">
    <property type="entry name" value="MoCF_biosynth"/>
    <property type="match status" value="2"/>
</dbReference>
<comment type="caution">
    <text evidence="8">The sequence shown here is derived from an EMBL/GenBank/DDBJ whole genome shotgun (WGS) entry which is preliminary data.</text>
</comment>
<dbReference type="OrthoDB" id="4349954at2759"/>
<dbReference type="SUPFAM" id="SSF63882">
    <property type="entry name" value="MoeA N-terminal region -like"/>
    <property type="match status" value="1"/>
</dbReference>
<dbReference type="CDD" id="cd00887">
    <property type="entry name" value="MoeA"/>
    <property type="match status" value="1"/>
</dbReference>
<dbReference type="InterPro" id="IPR036425">
    <property type="entry name" value="MoaB/Mog-like_dom_sf"/>
</dbReference>
<feature type="compositionally biased region" description="Basic residues" evidence="5">
    <location>
        <begin position="215"/>
        <end position="225"/>
    </location>
</feature>
<dbReference type="InterPro" id="IPR005110">
    <property type="entry name" value="MoeA_linker/N"/>
</dbReference>
<dbReference type="InterPro" id="IPR005111">
    <property type="entry name" value="MoeA_C_domain_IV"/>
</dbReference>
<dbReference type="Gene3D" id="3.40.980.10">
    <property type="entry name" value="MoaB/Mog-like domain"/>
    <property type="match status" value="2"/>
</dbReference>
<dbReference type="PROSITE" id="PS01079">
    <property type="entry name" value="MOCF_BIOSYNTHESIS_2"/>
    <property type="match status" value="1"/>
</dbReference>
<protein>
    <recommendedName>
        <fullName evidence="7">MoaB/Mog domain-containing protein</fullName>
    </recommendedName>
</protein>
<organism evidence="8 9">
    <name type="scientific">Gnomoniopsis smithogilvyi</name>
    <dbReference type="NCBI Taxonomy" id="1191159"/>
    <lineage>
        <taxon>Eukaryota</taxon>
        <taxon>Fungi</taxon>
        <taxon>Dikarya</taxon>
        <taxon>Ascomycota</taxon>
        <taxon>Pezizomycotina</taxon>
        <taxon>Sordariomycetes</taxon>
        <taxon>Sordariomycetidae</taxon>
        <taxon>Diaporthales</taxon>
        <taxon>Gnomoniaceae</taxon>
        <taxon>Gnomoniopsis</taxon>
    </lineage>
</organism>
<feature type="region of interest" description="Disordered" evidence="5">
    <location>
        <begin position="1468"/>
        <end position="1503"/>
    </location>
</feature>
<feature type="compositionally biased region" description="Polar residues" evidence="5">
    <location>
        <begin position="1321"/>
        <end position="1334"/>
    </location>
</feature>
<feature type="compositionally biased region" description="Polar residues" evidence="5">
    <location>
        <begin position="1026"/>
        <end position="1037"/>
    </location>
</feature>
<accession>A0A9W8YRC9</accession>
<feature type="compositionally biased region" description="Polar residues" evidence="5">
    <location>
        <begin position="1062"/>
        <end position="1078"/>
    </location>
</feature>
<gene>
    <name evidence="8" type="ORF">N0V93_007308</name>
</gene>
<dbReference type="PROSITE" id="PS01078">
    <property type="entry name" value="MOCF_BIOSYNTHESIS_1"/>
    <property type="match status" value="1"/>
</dbReference>
<dbReference type="PANTHER" id="PTHR10192:SF5">
    <property type="entry name" value="GEPHYRIN"/>
    <property type="match status" value="1"/>
</dbReference>
<evidence type="ECO:0000256" key="2">
    <source>
        <dbReference type="ARBA" id="ARBA00007589"/>
    </source>
</evidence>
<dbReference type="GO" id="GO:0006777">
    <property type="term" value="P:Mo-molybdopterin cofactor biosynthetic process"/>
    <property type="evidence" value="ECO:0007669"/>
    <property type="project" value="UniProtKB-KW"/>
</dbReference>
<evidence type="ECO:0000313" key="8">
    <source>
        <dbReference type="EMBL" id="KAJ4389836.1"/>
    </source>
</evidence>
<dbReference type="EMBL" id="JAPEVB010000004">
    <property type="protein sequence ID" value="KAJ4389836.1"/>
    <property type="molecule type" value="Genomic_DNA"/>
</dbReference>
<dbReference type="GO" id="GO:0005829">
    <property type="term" value="C:cytosol"/>
    <property type="evidence" value="ECO:0007669"/>
    <property type="project" value="TreeGrafter"/>
</dbReference>
<feature type="signal peptide" evidence="6">
    <location>
        <begin position="1"/>
        <end position="19"/>
    </location>
</feature>
<evidence type="ECO:0000256" key="4">
    <source>
        <dbReference type="ARBA" id="ARBA00023150"/>
    </source>
</evidence>
<keyword evidence="6" id="KW-0732">Signal</keyword>
<evidence type="ECO:0000256" key="1">
    <source>
        <dbReference type="ARBA" id="ARBA00005046"/>
    </source>
</evidence>
<dbReference type="NCBIfam" id="NF045515">
    <property type="entry name" value="Glp_gephyrin"/>
    <property type="match status" value="1"/>
</dbReference>
<keyword evidence="9" id="KW-1185">Reference proteome</keyword>
<dbReference type="InterPro" id="IPR008284">
    <property type="entry name" value="MoCF_biosynth_CS"/>
</dbReference>
<reference evidence="8" key="1">
    <citation type="submission" date="2022-10" db="EMBL/GenBank/DDBJ databases">
        <title>Tapping the CABI collections for fungal endophytes: first genome assemblies for Collariella, Neodidymelliopsis, Ascochyta clinopodiicola, Didymella pomorum, Didymosphaeria variabile, Neocosmospora piperis and Neocucurbitaria cava.</title>
        <authorList>
            <person name="Hill R."/>
        </authorList>
    </citation>
    <scope>NUCLEOTIDE SEQUENCE</scope>
    <source>
        <strain evidence="8">IMI 355082</strain>
    </source>
</reference>
<dbReference type="Pfam" id="PF03453">
    <property type="entry name" value="MoeA_N"/>
    <property type="match status" value="1"/>
</dbReference>
<sequence>MSQSLKAAILIVSTTVASGSTVDTAGQTLRSVFDQETSGHWNIIDIKTVPDDVEQIQDQVRIWTDDDTDAVNLIVTTGGTGFAVADQTPEAISALIHKHAPGLVHGMLAASLNVTPFAMMSRPVAGVRHKTVIITVPGSPKGAKENLEAVIKLLPHACVQASGADSRSLHAGGVKKLEQDAGVGSAGHSHSHGQAHETGHTHSHGHGHGHEHGHGHGHGALVRHTKPAENPMSNDPSLGPTRRHRSSPYPMLEVEDALALIDQHTPPPSVVASKVDVNLVGAILAEDVKASENVPAFRASIVDGYAVVVPKNGNMKGIFPVTAISHAAPGEVHELKEGEIARITTGAPLPPGATSVIMVEDTVLKTMTDDGREEKEVELLAEGVQEGENIREIGSDVKVDSVILRQGEQVSAVGGEIGLMAAVGVATVNTYRRPVVGVLSTGDEIINHDRTGKLRLGEVRDTNRPTLISAAKEWGYEVVDLGIASDKPGTLEETLRDGMRRADLIITTGGVSMGELDLLKPTIERSLGGTIHFGRVNMKPGKPTTFATVPAKNSNGERVSKVIFSLPGNPASALVTFHLFVLPSLHALSGVSPPGLTKIPVSLAHDFKLDPGRPEYHRAIVNVTSDGNLTASSTGGQRSSRVGSLKGANALLCMPKGSEPLRKGTKVDALLMSNVRIPPVAFCTSASVITPTSQTRFKYKAAMCQYEYAKYGTCGHSVIECREVCNVTLWRAGVTGDLILCVPSILGASLTSSGLKQNESLQLTEFVGFSGSCNACIKKFEISDNVRQRDDLFGYITGSRGHLSPDTIFYLQTEQLLTTFPHLLAIDQQLAQENLGLGPVVLFPEMIAKLTWASLQKQQPYKVSGFWATDEGVKPVPELLNSLQCISGTSPQDRQMFVQVLMNNLNVKDFYNDVFRSRGMPYPIFSRLCAQIKNKANSSRPQYGDRAPVVMNHQPMSSHPELFSDSSHYVSPGGDMKNKLGSEDENSMLILSSARPQQAHGQVPEVAGSPRQALSDFSESAVEPPQQHQENSDQTAQIPRGSKRSLRSMQEECVQGAAFSGRTHQSHVGQDTSGNPAQRQRYPQHVGPSVLNPHVSHAQASTRASTSQTPMPTLGAPGATSIVSPQGLSTSQSVDVPQQPASQSPGGQFDVAACRAMQVQARAAHAVPIQPLSAAIVQSQTAMLQAAQARAAQPQAPQPQVQLVDATRAQLLQAQYRRSHAPSEMEANQARASQFKAGFNQLVESHGLSTEDAQLGFVRSLRENQEAQVNGTGSNLLPDTQSPVQQSLIDPSLIEQSAAIQSAPIPSTIQQSPKELLATDSMATSSPTPQQPSLANMEEIPGKGKGVLPHAVAKATFFLNEREKALAIGHLARAWTAYRRSSQTSLVKERAALWIVNFSLNFRQQWTLSARSGGTLSHTTLAQLSRSRSGVRYKNTSEPASATSVARSQAHPGHNVGVDQTARQQLKMRCRQAQNATPGYASGPGNPSQQPIQHEDPMISCSGSDVGDGIHMGTPMTPFGSGI</sequence>
<feature type="region of interest" description="Disordered" evidence="5">
    <location>
        <begin position="1320"/>
        <end position="1342"/>
    </location>
</feature>
<evidence type="ECO:0000256" key="5">
    <source>
        <dbReference type="SAM" id="MobiDB-lite"/>
    </source>
</evidence>
<feature type="region of interest" description="Disordered" evidence="5">
    <location>
        <begin position="1427"/>
        <end position="1455"/>
    </location>
</feature>
<feature type="compositionally biased region" description="Polar residues" evidence="5">
    <location>
        <begin position="1427"/>
        <end position="1447"/>
    </location>
</feature>
<feature type="domain" description="MoaB/Mog" evidence="7">
    <location>
        <begin position="8"/>
        <end position="157"/>
    </location>
</feature>
<dbReference type="Pfam" id="PF03454">
    <property type="entry name" value="MoeA_C"/>
    <property type="match status" value="1"/>
</dbReference>
<comment type="similarity">
    <text evidence="2">In the N-terminal section; belongs to the MoaB/Mog family.</text>
</comment>
<dbReference type="CDD" id="cd00886">
    <property type="entry name" value="MogA_MoaB"/>
    <property type="match status" value="1"/>
</dbReference>
<feature type="compositionally biased region" description="Polar residues" evidence="5">
    <location>
        <begin position="1121"/>
        <end position="1136"/>
    </location>
</feature>
<feature type="compositionally biased region" description="Polar residues" evidence="5">
    <location>
        <begin position="1098"/>
        <end position="1111"/>
    </location>
</feature>
<dbReference type="InterPro" id="IPR038987">
    <property type="entry name" value="MoeA-like"/>
</dbReference>
<keyword evidence="4" id="KW-0501">Molybdenum cofactor biosynthesis</keyword>
<feature type="region of interest" description="Disordered" evidence="5">
    <location>
        <begin position="995"/>
        <end position="1146"/>
    </location>
</feature>
<dbReference type="SUPFAM" id="SSF63867">
    <property type="entry name" value="MoeA C-terminal domain-like"/>
    <property type="match status" value="1"/>
</dbReference>
<dbReference type="FunFam" id="2.40.340.10:FF:000004">
    <property type="entry name" value="Molybdopterin molybdenumtransferase"/>
    <property type="match status" value="1"/>
</dbReference>
<feature type="region of interest" description="Disordered" evidence="5">
    <location>
        <begin position="936"/>
        <end position="981"/>
    </location>
</feature>
<dbReference type="PANTHER" id="PTHR10192">
    <property type="entry name" value="MOLYBDOPTERIN BIOSYNTHESIS PROTEIN"/>
    <property type="match status" value="1"/>
</dbReference>
<comment type="similarity">
    <text evidence="3">In the C-terminal section; belongs to the MoeA family.</text>
</comment>
<comment type="pathway">
    <text evidence="1">Cofactor biosynthesis; molybdopterin biosynthesis.</text>
</comment>
<feature type="region of interest" description="Disordered" evidence="5">
    <location>
        <begin position="179"/>
        <end position="247"/>
    </location>
</feature>
<feature type="compositionally biased region" description="Low complexity" evidence="5">
    <location>
        <begin position="1137"/>
        <end position="1146"/>
    </location>
</feature>
<dbReference type="NCBIfam" id="TIGR00177">
    <property type="entry name" value="molyb_syn"/>
    <property type="match status" value="2"/>
</dbReference>
<dbReference type="InterPro" id="IPR036135">
    <property type="entry name" value="MoeA_linker/N_sf"/>
</dbReference>
<evidence type="ECO:0000313" key="9">
    <source>
        <dbReference type="Proteomes" id="UP001140453"/>
    </source>
</evidence>
<name>A0A9W8YRC9_9PEZI</name>
<proteinExistence type="inferred from homology"/>
<dbReference type="InterPro" id="IPR001453">
    <property type="entry name" value="MoaB/Mog_dom"/>
</dbReference>
<dbReference type="Proteomes" id="UP001140453">
    <property type="component" value="Unassembled WGS sequence"/>
</dbReference>
<evidence type="ECO:0000256" key="6">
    <source>
        <dbReference type="SAM" id="SignalP"/>
    </source>
</evidence>
<dbReference type="Gene3D" id="2.40.340.10">
    <property type="entry name" value="MoeA, C-terminal, domain IV"/>
    <property type="match status" value="1"/>
</dbReference>
<dbReference type="Gene3D" id="2.170.190.11">
    <property type="entry name" value="Molybdopterin biosynthesis moea protein, domain 3"/>
    <property type="match status" value="1"/>
</dbReference>
<dbReference type="GO" id="GO:0061599">
    <property type="term" value="F:molybdopterin molybdotransferase activity"/>
    <property type="evidence" value="ECO:0007669"/>
    <property type="project" value="TreeGrafter"/>
</dbReference>
<dbReference type="FunFam" id="2.170.190.11:FF:000002">
    <property type="entry name" value="Molybdopterin molybdenumtransferase"/>
    <property type="match status" value="1"/>
</dbReference>
<dbReference type="SUPFAM" id="SSF53218">
    <property type="entry name" value="Molybdenum cofactor biosynthesis proteins"/>
    <property type="match status" value="2"/>
</dbReference>
<evidence type="ECO:0000256" key="3">
    <source>
        <dbReference type="ARBA" id="ARBA00008339"/>
    </source>
</evidence>
<feature type="domain" description="MoaB/Mog" evidence="7">
    <location>
        <begin position="437"/>
        <end position="587"/>
    </location>
</feature>
<feature type="chain" id="PRO_5040752264" description="MoaB/Mog domain-containing protein" evidence="6">
    <location>
        <begin position="20"/>
        <end position="1523"/>
    </location>
</feature>
<dbReference type="Pfam" id="PF00994">
    <property type="entry name" value="MoCF_biosynth"/>
    <property type="match status" value="2"/>
</dbReference>
<dbReference type="InterPro" id="IPR036688">
    <property type="entry name" value="MoeA_C_domain_IV_sf"/>
</dbReference>